<feature type="transmembrane region" description="Helical" evidence="1">
    <location>
        <begin position="85"/>
        <end position="104"/>
    </location>
</feature>
<evidence type="ECO:0000313" key="3">
    <source>
        <dbReference type="Proteomes" id="UP000238322"/>
    </source>
</evidence>
<proteinExistence type="predicted"/>
<accession>A0A2S8FJ04</accession>
<reference evidence="2 3" key="1">
    <citation type="submission" date="2018-02" db="EMBL/GenBank/DDBJ databases">
        <title>Comparative genomes isolates from brazilian mangrove.</title>
        <authorList>
            <person name="Araujo J.E."/>
            <person name="Taketani R.G."/>
            <person name="Silva M.C.P."/>
            <person name="Loureco M.V."/>
            <person name="Andreote F.D."/>
        </authorList>
    </citation>
    <scope>NUCLEOTIDE SEQUENCE [LARGE SCALE GENOMIC DNA]</scope>
    <source>
        <strain evidence="2 3">Hex-1 MGV</strain>
    </source>
</reference>
<dbReference type="Proteomes" id="UP000238322">
    <property type="component" value="Unassembled WGS sequence"/>
</dbReference>
<organism evidence="2 3">
    <name type="scientific">Blastopirellula marina</name>
    <dbReference type="NCBI Taxonomy" id="124"/>
    <lineage>
        <taxon>Bacteria</taxon>
        <taxon>Pseudomonadati</taxon>
        <taxon>Planctomycetota</taxon>
        <taxon>Planctomycetia</taxon>
        <taxon>Pirellulales</taxon>
        <taxon>Pirellulaceae</taxon>
        <taxon>Blastopirellula</taxon>
    </lineage>
</organism>
<feature type="transmembrane region" description="Helical" evidence="1">
    <location>
        <begin position="36"/>
        <end position="65"/>
    </location>
</feature>
<name>A0A2S8FJ04_9BACT</name>
<evidence type="ECO:0000256" key="1">
    <source>
        <dbReference type="SAM" id="Phobius"/>
    </source>
</evidence>
<dbReference type="EMBL" id="PUHY01000012">
    <property type="protein sequence ID" value="PQO31894.1"/>
    <property type="molecule type" value="Genomic_DNA"/>
</dbReference>
<keyword evidence="1" id="KW-0812">Transmembrane</keyword>
<keyword evidence="1" id="KW-1133">Transmembrane helix</keyword>
<feature type="transmembrane region" description="Helical" evidence="1">
    <location>
        <begin position="176"/>
        <end position="194"/>
    </location>
</feature>
<comment type="caution">
    <text evidence="2">The sequence shown here is derived from an EMBL/GenBank/DDBJ whole genome shotgun (WGS) entry which is preliminary data.</text>
</comment>
<evidence type="ECO:0000313" key="2">
    <source>
        <dbReference type="EMBL" id="PQO31894.1"/>
    </source>
</evidence>
<keyword evidence="1" id="KW-0472">Membrane</keyword>
<protein>
    <submittedName>
        <fullName evidence="2">Uncharacterized protein</fullName>
    </submittedName>
</protein>
<feature type="transmembrane region" description="Helical" evidence="1">
    <location>
        <begin position="264"/>
        <end position="283"/>
    </location>
</feature>
<feature type="transmembrane region" description="Helical" evidence="1">
    <location>
        <begin position="206"/>
        <end position="231"/>
    </location>
</feature>
<sequence>MYLARIGQSEPLRWWTDVASFIFNAWRLELTMKRALLLLGPLLALAGSIGLLLHGSAIIEILLVLTYRSGTPTASLESLLQNVQLVVLFVYMMMVGLTLAIVALPFPGQPRYTTVLGKLLGCLAGLALMGAAYHNGKIIMSIEHVLNMIATSTTTPKQAELEQAVAQHSSGLETGLLAYIAGCAVLLLVGIIGFRKGEATRLSSGTKIVISLLMLTVVAIGIVGASGLVWYNVDQVMYVVTDIDTPAEPAAIVSPLITAFQAGVVLYGGIGGLGFVCLFTYLLTPRYKKPIEKLPEA</sequence>
<feature type="transmembrane region" description="Helical" evidence="1">
    <location>
        <begin position="116"/>
        <end position="134"/>
    </location>
</feature>
<gene>
    <name evidence="2" type="ORF">C5Y83_16685</name>
</gene>
<dbReference type="AlphaFoldDB" id="A0A2S8FJ04"/>